<sequence length="116" mass="12161">MTNASATVTAVAPVASAFLASMGRPKGGGGGVCIQVQGAQQKEGSVITTNKSPTGDHKAEEQLRELRFNVRLVSSGIWLISGCNQTLHITSTVIGTTQTICVTLPERERAAPIQQK</sequence>
<comment type="caution">
    <text evidence="1">The sequence shown here is derived from an EMBL/GenBank/DDBJ whole genome shotgun (WGS) entry which is preliminary data.</text>
</comment>
<reference evidence="2" key="1">
    <citation type="submission" date="2024-04" db="EMBL/GenBank/DDBJ databases">
        <title>Salinicola lusitanus LLJ914,a marine bacterium isolated from the Okinawa Trough.</title>
        <authorList>
            <person name="Li J."/>
        </authorList>
    </citation>
    <scope>NUCLEOTIDE SEQUENCE [LARGE SCALE GENOMIC DNA]</scope>
</reference>
<accession>A0AAW0P945</accession>
<keyword evidence="2" id="KW-1185">Reference proteome</keyword>
<evidence type="ECO:0000313" key="1">
    <source>
        <dbReference type="EMBL" id="KAK7919777.1"/>
    </source>
</evidence>
<proteinExistence type="predicted"/>
<evidence type="ECO:0000313" key="2">
    <source>
        <dbReference type="Proteomes" id="UP001460270"/>
    </source>
</evidence>
<protein>
    <submittedName>
        <fullName evidence="1">Uncharacterized protein</fullName>
    </submittedName>
</protein>
<dbReference type="Proteomes" id="UP001460270">
    <property type="component" value="Unassembled WGS sequence"/>
</dbReference>
<organism evidence="1 2">
    <name type="scientific">Mugilogobius chulae</name>
    <name type="common">yellowstripe goby</name>
    <dbReference type="NCBI Taxonomy" id="88201"/>
    <lineage>
        <taxon>Eukaryota</taxon>
        <taxon>Metazoa</taxon>
        <taxon>Chordata</taxon>
        <taxon>Craniata</taxon>
        <taxon>Vertebrata</taxon>
        <taxon>Euteleostomi</taxon>
        <taxon>Actinopterygii</taxon>
        <taxon>Neopterygii</taxon>
        <taxon>Teleostei</taxon>
        <taxon>Neoteleostei</taxon>
        <taxon>Acanthomorphata</taxon>
        <taxon>Gobiaria</taxon>
        <taxon>Gobiiformes</taxon>
        <taxon>Gobioidei</taxon>
        <taxon>Gobiidae</taxon>
        <taxon>Gobionellinae</taxon>
        <taxon>Mugilogobius</taxon>
    </lineage>
</organism>
<dbReference type="EMBL" id="JBBPFD010000007">
    <property type="protein sequence ID" value="KAK7919777.1"/>
    <property type="molecule type" value="Genomic_DNA"/>
</dbReference>
<name>A0AAW0P945_9GOBI</name>
<dbReference type="AlphaFoldDB" id="A0AAW0P945"/>
<gene>
    <name evidence="1" type="ORF">WMY93_011061</name>
</gene>